<keyword evidence="1" id="KW-0175">Coiled coil</keyword>
<evidence type="ECO:0000313" key="4">
    <source>
        <dbReference type="Proteomes" id="UP000037729"/>
    </source>
</evidence>
<comment type="caution">
    <text evidence="2">The sequence shown here is derived from an EMBL/GenBank/DDBJ whole genome shotgun (WGS) entry which is preliminary data.</text>
</comment>
<sequence length="141" mass="15323">MSDDMGDISRAELAEYCRTQAAILAGQIEQQSAALSDLLEEIEQDTATARATLTESPDRPDGDAEATIAEIEAKQERAQTKQATIEEYRTLAAGYTDLAEQLAEDAGDLETVLEFEIETDAPTYFDAETTILGVATGRDRD</sequence>
<feature type="coiled-coil region" evidence="1">
    <location>
        <begin position="25"/>
        <end position="91"/>
    </location>
</feature>
<evidence type="ECO:0000313" key="2">
    <source>
        <dbReference type="EMBL" id="KOX92771.1"/>
    </source>
</evidence>
<name>A0A0M9AKZ4_9EURY</name>
<organism evidence="2 4">
    <name type="scientific">Haloarcula rubripromontorii</name>
    <dbReference type="NCBI Taxonomy" id="1705562"/>
    <lineage>
        <taxon>Archaea</taxon>
        <taxon>Methanobacteriati</taxon>
        <taxon>Methanobacteriota</taxon>
        <taxon>Stenosarchaea group</taxon>
        <taxon>Halobacteria</taxon>
        <taxon>Halobacteriales</taxon>
        <taxon>Haloarculaceae</taxon>
        <taxon>Haloarcula</taxon>
    </lineage>
</organism>
<evidence type="ECO:0000313" key="3">
    <source>
        <dbReference type="EMBL" id="NLV06857.1"/>
    </source>
</evidence>
<protein>
    <submittedName>
        <fullName evidence="2">Uncharacterized protein</fullName>
    </submittedName>
</protein>
<dbReference type="Proteomes" id="UP000037729">
    <property type="component" value="Unassembled WGS sequence"/>
</dbReference>
<reference evidence="2 4" key="1">
    <citation type="submission" date="2015-08" db="EMBL/GenBank/DDBJ databases">
        <title>Genomes of Isolates from Cabo Rojo, PR.</title>
        <authorList>
            <person name="Sanchez-Nieves R.L."/>
            <person name="Montalvo-Rodriguez R."/>
        </authorList>
    </citation>
    <scope>NUCLEOTIDE SEQUENCE [LARGE SCALE GENOMIC DNA]</scope>
    <source>
        <strain evidence="2 4">SL3</strain>
    </source>
</reference>
<dbReference type="EMBL" id="WOWB01000001">
    <property type="protein sequence ID" value="NLV06857.1"/>
    <property type="molecule type" value="Genomic_DNA"/>
</dbReference>
<reference evidence="3" key="2">
    <citation type="submission" date="2019-12" db="EMBL/GenBank/DDBJ databases">
        <title>The whole-genome sequencing of Haloarcula japonica strain pws8.</title>
        <authorList>
            <person name="Verma D.K."/>
            <person name="Gopal K."/>
            <person name="Prasad E.S."/>
        </authorList>
    </citation>
    <scope>NUCLEOTIDE SEQUENCE</scope>
    <source>
        <strain evidence="3">Pws8</strain>
    </source>
</reference>
<dbReference type="STRING" id="1705562.AMS69_09900"/>
<dbReference type="AlphaFoldDB" id="A0A0M9AKZ4"/>
<proteinExistence type="predicted"/>
<dbReference type="EMBL" id="LIUF01000003">
    <property type="protein sequence ID" value="KOX92771.1"/>
    <property type="molecule type" value="Genomic_DNA"/>
</dbReference>
<dbReference type="PATRIC" id="fig|1705562.3.peg.140"/>
<gene>
    <name evidence="2" type="ORF">AMS69_09900</name>
    <name evidence="3" type="ORF">GOC83_12035</name>
</gene>
<dbReference type="OrthoDB" id="343088at2157"/>
<dbReference type="RefSeq" id="WP_053967924.1">
    <property type="nucleotide sequence ID" value="NZ_JAWJXX010000009.1"/>
</dbReference>
<keyword evidence="4" id="KW-1185">Reference proteome</keyword>
<dbReference type="Proteomes" id="UP000610611">
    <property type="component" value="Unassembled WGS sequence"/>
</dbReference>
<accession>A0A0M9AKZ4</accession>
<evidence type="ECO:0000256" key="1">
    <source>
        <dbReference type="SAM" id="Coils"/>
    </source>
</evidence>